<evidence type="ECO:0000256" key="3">
    <source>
        <dbReference type="PROSITE-ProRule" id="PRU00169"/>
    </source>
</evidence>
<dbReference type="Pfam" id="PF04397">
    <property type="entry name" value="LytTR"/>
    <property type="match status" value="1"/>
</dbReference>
<dbReference type="InterPro" id="IPR001789">
    <property type="entry name" value="Sig_transdc_resp-reg_receiver"/>
</dbReference>
<dbReference type="InterPro" id="IPR046947">
    <property type="entry name" value="LytR-like"/>
</dbReference>
<accession>A0A6P1TJR0</accession>
<reference evidence="6 7" key="1">
    <citation type="submission" date="2020-01" db="EMBL/GenBank/DDBJ databases">
        <title>Genome analysis of Anaerocolumna sp. CBA3638.</title>
        <authorList>
            <person name="Kim J."/>
            <person name="Roh S.W."/>
        </authorList>
    </citation>
    <scope>NUCLEOTIDE SEQUENCE [LARGE SCALE GENOMIC DNA]</scope>
    <source>
        <strain evidence="6 7">CBA3638</strain>
    </source>
</reference>
<dbReference type="RefSeq" id="WP_161836147.1">
    <property type="nucleotide sequence ID" value="NZ_CP048000.1"/>
</dbReference>
<protein>
    <recommendedName>
        <fullName evidence="1">Stage 0 sporulation protein A homolog</fullName>
    </recommendedName>
</protein>
<feature type="domain" description="Response regulatory" evidence="4">
    <location>
        <begin position="3"/>
        <end position="124"/>
    </location>
</feature>
<evidence type="ECO:0000259" key="5">
    <source>
        <dbReference type="PROSITE" id="PS50930"/>
    </source>
</evidence>
<dbReference type="SMART" id="SM00448">
    <property type="entry name" value="REC"/>
    <property type="match status" value="1"/>
</dbReference>
<dbReference type="EMBL" id="CP048000">
    <property type="protein sequence ID" value="QHQ59508.1"/>
    <property type="molecule type" value="Genomic_DNA"/>
</dbReference>
<dbReference type="PROSITE" id="PS50930">
    <property type="entry name" value="HTH_LYTTR"/>
    <property type="match status" value="1"/>
</dbReference>
<dbReference type="InterPro" id="IPR007492">
    <property type="entry name" value="LytTR_DNA-bd_dom"/>
</dbReference>
<evidence type="ECO:0000313" key="6">
    <source>
        <dbReference type="EMBL" id="QHQ59508.1"/>
    </source>
</evidence>
<dbReference type="GO" id="GO:0003677">
    <property type="term" value="F:DNA binding"/>
    <property type="evidence" value="ECO:0007669"/>
    <property type="project" value="InterPro"/>
</dbReference>
<dbReference type="PROSITE" id="PS50110">
    <property type="entry name" value="RESPONSE_REGULATORY"/>
    <property type="match status" value="1"/>
</dbReference>
<feature type="modified residue" description="4-aspartylphosphate" evidence="3">
    <location>
        <position position="59"/>
    </location>
</feature>
<dbReference type="GO" id="GO:0000156">
    <property type="term" value="F:phosphorelay response regulator activity"/>
    <property type="evidence" value="ECO:0007669"/>
    <property type="project" value="InterPro"/>
</dbReference>
<name>A0A6P1TJR0_9FIRM</name>
<keyword evidence="3" id="KW-0597">Phosphoprotein</keyword>
<dbReference type="Gene3D" id="3.40.50.2300">
    <property type="match status" value="1"/>
</dbReference>
<evidence type="ECO:0000256" key="2">
    <source>
        <dbReference type="ARBA" id="ARBA00024867"/>
    </source>
</evidence>
<keyword evidence="7" id="KW-1185">Reference proteome</keyword>
<dbReference type="PANTHER" id="PTHR37299">
    <property type="entry name" value="TRANSCRIPTIONAL REGULATOR-RELATED"/>
    <property type="match status" value="1"/>
</dbReference>
<dbReference type="SUPFAM" id="SSF52172">
    <property type="entry name" value="CheY-like"/>
    <property type="match status" value="1"/>
</dbReference>
<evidence type="ECO:0000313" key="7">
    <source>
        <dbReference type="Proteomes" id="UP000464314"/>
    </source>
</evidence>
<sequence length="239" mass="28555">MFRIAICDDETIICSEIEQVIIDYCKISLEEIHIEVFTSGEELFHFMKNGEEFDLIFLDIELKNMNGVQVGKIIREEMKNEIVQIVYISGKDNYYLELFEVRPMHFIHKPIEPKKLIKDIEKAMELAGRLKKIFSYKQGHNIYKIEIKDIIYFEAVNRQVKMIKNKTEINFYGSLEEVYREVEKYHFLYIHKSYLVNYAHIIGFSHKELTMSNGIILPISQQRRREVLELQIKYEKEGK</sequence>
<evidence type="ECO:0000256" key="1">
    <source>
        <dbReference type="ARBA" id="ARBA00018672"/>
    </source>
</evidence>
<comment type="function">
    <text evidence="2">May play the central regulatory role in sporulation. It may be an element of the effector pathway responsible for the activation of sporulation genes in response to nutritional stress. Spo0A may act in concert with spo0H (a sigma factor) to control the expression of some genes that are critical to the sporulation process.</text>
</comment>
<dbReference type="SMART" id="SM00850">
    <property type="entry name" value="LytTR"/>
    <property type="match status" value="1"/>
</dbReference>
<dbReference type="Proteomes" id="UP000464314">
    <property type="component" value="Chromosome"/>
</dbReference>
<dbReference type="KEGG" id="anr:Ana3638_00770"/>
<feature type="domain" description="HTH LytTR-type" evidence="5">
    <location>
        <begin position="134"/>
        <end position="233"/>
    </location>
</feature>
<proteinExistence type="predicted"/>
<organism evidence="6 7">
    <name type="scientific">Anaerocolumna sedimenticola</name>
    <dbReference type="NCBI Taxonomy" id="2696063"/>
    <lineage>
        <taxon>Bacteria</taxon>
        <taxon>Bacillati</taxon>
        <taxon>Bacillota</taxon>
        <taxon>Clostridia</taxon>
        <taxon>Lachnospirales</taxon>
        <taxon>Lachnospiraceae</taxon>
        <taxon>Anaerocolumna</taxon>
    </lineage>
</organism>
<gene>
    <name evidence="6" type="ORF">Ana3638_00770</name>
</gene>
<dbReference type="PANTHER" id="PTHR37299:SF1">
    <property type="entry name" value="STAGE 0 SPORULATION PROTEIN A HOMOLOG"/>
    <property type="match status" value="1"/>
</dbReference>
<dbReference type="InterPro" id="IPR011006">
    <property type="entry name" value="CheY-like_superfamily"/>
</dbReference>
<dbReference type="Gene3D" id="2.40.50.1020">
    <property type="entry name" value="LytTr DNA-binding domain"/>
    <property type="match status" value="1"/>
</dbReference>
<dbReference type="Pfam" id="PF00072">
    <property type="entry name" value="Response_reg"/>
    <property type="match status" value="1"/>
</dbReference>
<dbReference type="AlphaFoldDB" id="A0A6P1TJR0"/>
<evidence type="ECO:0000259" key="4">
    <source>
        <dbReference type="PROSITE" id="PS50110"/>
    </source>
</evidence>